<dbReference type="EMBL" id="CAADRA010007411">
    <property type="protein sequence ID" value="VFU00947.1"/>
    <property type="molecule type" value="Genomic_DNA"/>
</dbReference>
<dbReference type="SUPFAM" id="SSF52047">
    <property type="entry name" value="RNI-like"/>
    <property type="match status" value="1"/>
</dbReference>
<name>A0A485LQ40_9STRA</name>
<accession>A0A485LQ40</accession>
<dbReference type="Proteomes" id="UP000332933">
    <property type="component" value="Unassembled WGS sequence"/>
</dbReference>
<sequence>MEQDERTAQAAPTRNKERRRRRQEVSSPRLPLHALHQIAWCVEDAASFFVFLDVLGSATTRGPLEPIWQASIRHSRTRLWPRLDLRTMYDPDLLLDYDQEDLYWADNAAPPVHLEPIVRLYRHVIVRDLFDLAWLRRHLHPQATITWRFDHRTGCDGSPVQVQWFTDWAALPITCIKSTKSNAFVHADGFLDVMPCITGLHLRKSACFSLESIVDHAIRFDVQDLELDHVVGNVEGRRFSVEVLERLMHWLTMDTRRHRRTFCVGGGGLGDDDDSTRRATAVFVSAMCQCRTLHMLRLIEWDVRVLPLDATSVLAMRDLILDFCHLDRTTLQLLGDVLTRSRSVTRLTILGCDFTTPELVGGLDELVTALTQTSVTQLRIGKCLLRERRRDTMLPWLGLTRLDKLTLDKNKLRDDDAIAIAQVMNESHMRVLDVRGNKIGFRGADALLDSVLHHVPFFQLVLGTTDRMSKSEVDQLHAKARGSRVELHLMYPMPRPSTSNG</sequence>
<dbReference type="AlphaFoldDB" id="A0A485LQ40"/>
<dbReference type="EMBL" id="VJMH01007385">
    <property type="protein sequence ID" value="KAF0683662.1"/>
    <property type="molecule type" value="Genomic_DNA"/>
</dbReference>
<reference evidence="2" key="2">
    <citation type="submission" date="2019-06" db="EMBL/GenBank/DDBJ databases">
        <title>Genomics analysis of Aphanomyces spp. identifies a new class of oomycete effector associated with host adaptation.</title>
        <authorList>
            <person name="Gaulin E."/>
        </authorList>
    </citation>
    <scope>NUCLEOTIDE SEQUENCE</scope>
    <source>
        <strain evidence="2">CBS 578.67</strain>
    </source>
</reference>
<protein>
    <submittedName>
        <fullName evidence="3">Aste57867_24307 protein</fullName>
    </submittedName>
</protein>
<evidence type="ECO:0000313" key="4">
    <source>
        <dbReference type="Proteomes" id="UP000332933"/>
    </source>
</evidence>
<dbReference type="InterPro" id="IPR032675">
    <property type="entry name" value="LRR_dom_sf"/>
</dbReference>
<gene>
    <name evidence="3" type="primary">Aste57867_24307</name>
    <name evidence="2" type="ORF">As57867_024232</name>
    <name evidence="3" type="ORF">ASTE57867_24307</name>
</gene>
<evidence type="ECO:0000313" key="3">
    <source>
        <dbReference type="EMBL" id="VFU00947.1"/>
    </source>
</evidence>
<evidence type="ECO:0000256" key="1">
    <source>
        <dbReference type="SAM" id="MobiDB-lite"/>
    </source>
</evidence>
<keyword evidence="4" id="KW-1185">Reference proteome</keyword>
<reference evidence="3 4" key="1">
    <citation type="submission" date="2019-03" db="EMBL/GenBank/DDBJ databases">
        <authorList>
            <person name="Gaulin E."/>
            <person name="Dumas B."/>
        </authorList>
    </citation>
    <scope>NUCLEOTIDE SEQUENCE [LARGE SCALE GENOMIC DNA]</scope>
    <source>
        <strain evidence="3">CBS 568.67</strain>
    </source>
</reference>
<proteinExistence type="predicted"/>
<organism evidence="3 4">
    <name type="scientific">Aphanomyces stellatus</name>
    <dbReference type="NCBI Taxonomy" id="120398"/>
    <lineage>
        <taxon>Eukaryota</taxon>
        <taxon>Sar</taxon>
        <taxon>Stramenopiles</taxon>
        <taxon>Oomycota</taxon>
        <taxon>Saprolegniomycetes</taxon>
        <taxon>Saprolegniales</taxon>
        <taxon>Verrucalvaceae</taxon>
        <taxon>Aphanomyces</taxon>
    </lineage>
</organism>
<feature type="region of interest" description="Disordered" evidence="1">
    <location>
        <begin position="1"/>
        <end position="25"/>
    </location>
</feature>
<evidence type="ECO:0000313" key="2">
    <source>
        <dbReference type="EMBL" id="KAF0683662.1"/>
    </source>
</evidence>
<dbReference type="Gene3D" id="3.80.10.10">
    <property type="entry name" value="Ribonuclease Inhibitor"/>
    <property type="match status" value="1"/>
</dbReference>
<dbReference type="OrthoDB" id="120976at2759"/>